<keyword evidence="4" id="KW-0747">Spliceosome</keyword>
<reference evidence="8" key="1">
    <citation type="submission" date="2022-10" db="EMBL/GenBank/DDBJ databases">
        <authorList>
            <person name="Chen Y."/>
            <person name="Dougan E. K."/>
            <person name="Chan C."/>
            <person name="Rhodes N."/>
            <person name="Thang M."/>
        </authorList>
    </citation>
    <scope>NUCLEOTIDE SEQUENCE</scope>
</reference>
<dbReference type="InterPro" id="IPR005037">
    <property type="entry name" value="PRP38"/>
</dbReference>
<comment type="subcellular location">
    <subcellularLocation>
        <location evidence="1">Nucleus</location>
    </subcellularLocation>
</comment>
<evidence type="ECO:0000256" key="5">
    <source>
        <dbReference type="ARBA" id="ARBA00023187"/>
    </source>
</evidence>
<dbReference type="EMBL" id="CAMXCT010004502">
    <property type="protein sequence ID" value="CAI4009357.1"/>
    <property type="molecule type" value="Genomic_DNA"/>
</dbReference>
<comment type="similarity">
    <text evidence="2">Belongs to the PRP38 family.</text>
</comment>
<name>A0A9P1GG44_9DINO</name>
<feature type="compositionally biased region" description="Polar residues" evidence="7">
    <location>
        <begin position="680"/>
        <end position="690"/>
    </location>
</feature>
<evidence type="ECO:0000313" key="10">
    <source>
        <dbReference type="Proteomes" id="UP001152797"/>
    </source>
</evidence>
<evidence type="ECO:0000256" key="3">
    <source>
        <dbReference type="ARBA" id="ARBA00022664"/>
    </source>
</evidence>
<feature type="compositionally biased region" description="Basic and acidic residues" evidence="7">
    <location>
        <begin position="186"/>
        <end position="199"/>
    </location>
</feature>
<dbReference type="EMBL" id="CAMXCT030004502">
    <property type="protein sequence ID" value="CAL4796669.1"/>
    <property type="molecule type" value="Genomic_DNA"/>
</dbReference>
<dbReference type="OrthoDB" id="276498at2759"/>
<feature type="compositionally biased region" description="Basic and acidic residues" evidence="7">
    <location>
        <begin position="247"/>
        <end position="260"/>
    </location>
</feature>
<feature type="region of interest" description="Disordered" evidence="7">
    <location>
        <begin position="182"/>
        <end position="221"/>
    </location>
</feature>
<reference evidence="9 10" key="2">
    <citation type="submission" date="2024-05" db="EMBL/GenBank/DDBJ databases">
        <authorList>
            <person name="Chen Y."/>
            <person name="Shah S."/>
            <person name="Dougan E. K."/>
            <person name="Thang M."/>
            <person name="Chan C."/>
        </authorList>
    </citation>
    <scope>NUCLEOTIDE SEQUENCE [LARGE SCALE GENOMIC DNA]</scope>
</reference>
<feature type="compositionally biased region" description="Basic and acidic residues" evidence="7">
    <location>
        <begin position="647"/>
        <end position="674"/>
    </location>
</feature>
<evidence type="ECO:0000256" key="6">
    <source>
        <dbReference type="ARBA" id="ARBA00023242"/>
    </source>
</evidence>
<gene>
    <name evidence="8" type="ORF">C1SCF055_LOCUS34724</name>
</gene>
<feature type="compositionally biased region" description="Basic and acidic residues" evidence="7">
    <location>
        <begin position="514"/>
        <end position="538"/>
    </location>
</feature>
<dbReference type="AlphaFoldDB" id="A0A9P1GG44"/>
<feature type="region of interest" description="Disordered" evidence="7">
    <location>
        <begin position="624"/>
        <end position="702"/>
    </location>
</feature>
<evidence type="ECO:0000256" key="1">
    <source>
        <dbReference type="ARBA" id="ARBA00004123"/>
    </source>
</evidence>
<accession>A0A9P1GG44</accession>
<feature type="region of interest" description="Disordered" evidence="7">
    <location>
        <begin position="503"/>
        <end position="586"/>
    </location>
</feature>
<organism evidence="8">
    <name type="scientific">Cladocopium goreaui</name>
    <dbReference type="NCBI Taxonomy" id="2562237"/>
    <lineage>
        <taxon>Eukaryota</taxon>
        <taxon>Sar</taxon>
        <taxon>Alveolata</taxon>
        <taxon>Dinophyceae</taxon>
        <taxon>Suessiales</taxon>
        <taxon>Symbiodiniaceae</taxon>
        <taxon>Cladocopium</taxon>
    </lineage>
</organism>
<feature type="compositionally biased region" description="Basic residues" evidence="7">
    <location>
        <begin position="556"/>
        <end position="570"/>
    </location>
</feature>
<feature type="compositionally biased region" description="Polar residues" evidence="7">
    <location>
        <begin position="636"/>
        <end position="646"/>
    </location>
</feature>
<keyword evidence="6" id="KW-0539">Nucleus</keyword>
<dbReference type="GO" id="GO:0006397">
    <property type="term" value="P:mRNA processing"/>
    <property type="evidence" value="ECO:0007669"/>
    <property type="project" value="UniProtKB-KW"/>
</dbReference>
<dbReference type="Pfam" id="PF03371">
    <property type="entry name" value="PRP38"/>
    <property type="match status" value="1"/>
</dbReference>
<keyword evidence="10" id="KW-1185">Reference proteome</keyword>
<dbReference type="GO" id="GO:0008380">
    <property type="term" value="P:RNA splicing"/>
    <property type="evidence" value="ECO:0007669"/>
    <property type="project" value="UniProtKB-KW"/>
</dbReference>
<evidence type="ECO:0000256" key="4">
    <source>
        <dbReference type="ARBA" id="ARBA00022728"/>
    </source>
</evidence>
<evidence type="ECO:0000256" key="7">
    <source>
        <dbReference type="SAM" id="MobiDB-lite"/>
    </source>
</evidence>
<comment type="caution">
    <text evidence="8">The sequence shown here is derived from an EMBL/GenBank/DDBJ whole genome shotgun (WGS) entry which is preliminary data.</text>
</comment>
<evidence type="ECO:0000313" key="9">
    <source>
        <dbReference type="EMBL" id="CAL4796669.1"/>
    </source>
</evidence>
<feature type="region of interest" description="Disordered" evidence="7">
    <location>
        <begin position="242"/>
        <end position="267"/>
    </location>
</feature>
<proteinExistence type="inferred from homology"/>
<dbReference type="GO" id="GO:0005681">
    <property type="term" value="C:spliceosomal complex"/>
    <property type="evidence" value="ECO:0007669"/>
    <property type="project" value="UniProtKB-KW"/>
</dbReference>
<keyword evidence="5" id="KW-0508">mRNA splicing</keyword>
<sequence>MVTSHTNLPRPPLNPHDAKTVAKQLCYRIPESKDGSGWADVVDSTDANCKGNNANQRMGQMPGMMPMGMGMPMMGMPMMGVPMMNPMMGIPMMNPMMGMGSNAPNMGNAGPAGPVGPMGPVGPVGSVAGPAMGASLAQPSAKSPPILGTTGGLMPKIDPPGLAHGSLEPGRVPMVPAVPVVSSGLQRERSRSRDAERSQAEVPVVEEKEEPAEKEPPRCHLHNTKKPNAKCKFCQKWIASQSQSQPDKVEKEDGKDEKAKVQAPEIHEEEDYSRRTFKCSTLLKDQIFGSSYFKSLLEVSDLQPLTDEIAKYADTLDVYNSGNNVHPSCFICQVYRLFTLPQSEDLDDLLQILDASASAKVRCAGVLYVRFVVPPHKLWEKLEENLFDEQELKYLDGDKQVTTTIQEYVENLLIKDKYYNTPLPRIPVKVRQQLEKELAPLAQFRKRMAAMQKALPKKVSGTAVEVYVDGTWLRGHIKHYLGNHKRKVGVLLENGSMVNSHLGKVVLRDEDEAKGETEDEKKEDEHPEKVDKGSEKKEKKEKKKNKKESRDDRSSRSRSRHRSRSRTSRRRSPDWARYKGPILDASELERLREKAREDAVVGVGKVYSKRPTTVEGELWRGSGDARVSMLGPQHVGGNTSRSSTKHGVSDPEVSRTRSREEEEEHKRRMREIYEKYGSVSRATSGSGSQRSEIDQPDVLRLG</sequence>
<dbReference type="EMBL" id="CAMXCT020004502">
    <property type="protein sequence ID" value="CAL1162732.1"/>
    <property type="molecule type" value="Genomic_DNA"/>
</dbReference>
<keyword evidence="3" id="KW-0507">mRNA processing</keyword>
<evidence type="ECO:0000313" key="8">
    <source>
        <dbReference type="EMBL" id="CAI4009357.1"/>
    </source>
</evidence>
<dbReference type="PANTHER" id="PTHR23142">
    <property type="entry name" value="PRE-MRNA-SPLICING FACTOR 38A-RELATED"/>
    <property type="match status" value="1"/>
</dbReference>
<dbReference type="Proteomes" id="UP001152797">
    <property type="component" value="Unassembled WGS sequence"/>
</dbReference>
<evidence type="ECO:0000256" key="2">
    <source>
        <dbReference type="ARBA" id="ARBA00006164"/>
    </source>
</evidence>
<protein>
    <submittedName>
        <fullName evidence="9">Pre-mRNA splicing factor SR-like 1 (AtSRL1)</fullName>
    </submittedName>
</protein>